<dbReference type="PANTHER" id="PTHR30595:SF6">
    <property type="entry name" value="SCHLAFEN ALBA-2 DOMAIN-CONTAINING PROTEIN"/>
    <property type="match status" value="1"/>
</dbReference>
<evidence type="ECO:0000259" key="1">
    <source>
        <dbReference type="Pfam" id="PF04326"/>
    </source>
</evidence>
<name>A0ABQ6G187_9CHLR</name>
<organism evidence="2 3">
    <name type="scientific">Dictyobacter halimunensis</name>
    <dbReference type="NCBI Taxonomy" id="3026934"/>
    <lineage>
        <taxon>Bacteria</taxon>
        <taxon>Bacillati</taxon>
        <taxon>Chloroflexota</taxon>
        <taxon>Ktedonobacteria</taxon>
        <taxon>Ktedonobacterales</taxon>
        <taxon>Dictyobacteraceae</taxon>
        <taxon>Dictyobacter</taxon>
    </lineage>
</organism>
<protein>
    <recommendedName>
        <fullName evidence="1">Schlafen AlbA-2 domain-containing protein</fullName>
    </recommendedName>
</protein>
<reference evidence="2 3" key="1">
    <citation type="submission" date="2023-02" db="EMBL/GenBank/DDBJ databases">
        <title>Dictyobacter halimunensis sp. nov., a new member of the class Ktedonobacteria from forest soil in a geothermal area.</title>
        <authorList>
            <person name="Rachmania M.K."/>
            <person name="Ningsih F."/>
            <person name="Sakai Y."/>
            <person name="Yabe S."/>
            <person name="Yokota A."/>
            <person name="Sjamsuridzal W."/>
        </authorList>
    </citation>
    <scope>NUCLEOTIDE SEQUENCE [LARGE SCALE GENOMIC DNA]</scope>
    <source>
        <strain evidence="2 3">S3.2.2.5</strain>
    </source>
</reference>
<dbReference type="Gene3D" id="3.30.950.30">
    <property type="entry name" value="Schlafen, AAA domain"/>
    <property type="match status" value="1"/>
</dbReference>
<evidence type="ECO:0000313" key="2">
    <source>
        <dbReference type="EMBL" id="GLV59852.1"/>
    </source>
</evidence>
<dbReference type="Proteomes" id="UP001344906">
    <property type="component" value="Unassembled WGS sequence"/>
</dbReference>
<dbReference type="InterPro" id="IPR007421">
    <property type="entry name" value="Schlafen_AlbA_2_dom"/>
</dbReference>
<proteinExistence type="predicted"/>
<sequence>MGKLSDTELRRLVKGGETNTVELKLAAPRAVDLAERLCGMANAKGGVVIIGVEDATRKVVGVPDERIGETMDVILRAARQVIKPELVLDPPEPEVYELAGKKLLVATITPTAGPVYQAGGIFGYGRERRPGH</sequence>
<dbReference type="Pfam" id="PF04326">
    <property type="entry name" value="SLFN_AlbA_2"/>
    <property type="match status" value="1"/>
</dbReference>
<dbReference type="PANTHER" id="PTHR30595">
    <property type="entry name" value="GLPR-RELATED TRANSCRIPTIONAL REPRESSOR"/>
    <property type="match status" value="1"/>
</dbReference>
<accession>A0ABQ6G187</accession>
<dbReference type="EMBL" id="BSRI01000002">
    <property type="protein sequence ID" value="GLV59852.1"/>
    <property type="molecule type" value="Genomic_DNA"/>
</dbReference>
<gene>
    <name evidence="2" type="ORF">KDH_66760</name>
</gene>
<dbReference type="InterPro" id="IPR038461">
    <property type="entry name" value="Schlafen_AlbA_2_dom_sf"/>
</dbReference>
<dbReference type="RefSeq" id="WP_338256678.1">
    <property type="nucleotide sequence ID" value="NZ_BSRI01000002.1"/>
</dbReference>
<keyword evidence="3" id="KW-1185">Reference proteome</keyword>
<evidence type="ECO:0000313" key="3">
    <source>
        <dbReference type="Proteomes" id="UP001344906"/>
    </source>
</evidence>
<feature type="domain" description="Schlafen AlbA-2" evidence="1">
    <location>
        <begin position="17"/>
        <end position="115"/>
    </location>
</feature>
<comment type="caution">
    <text evidence="2">The sequence shown here is derived from an EMBL/GenBank/DDBJ whole genome shotgun (WGS) entry which is preliminary data.</text>
</comment>